<organism evidence="2 3">
    <name type="scientific">Hexamita inflata</name>
    <dbReference type="NCBI Taxonomy" id="28002"/>
    <lineage>
        <taxon>Eukaryota</taxon>
        <taxon>Metamonada</taxon>
        <taxon>Diplomonadida</taxon>
        <taxon>Hexamitidae</taxon>
        <taxon>Hexamitinae</taxon>
        <taxon>Hexamita</taxon>
    </lineage>
</organism>
<evidence type="ECO:0000313" key="2">
    <source>
        <dbReference type="EMBL" id="CAL5998924.1"/>
    </source>
</evidence>
<feature type="transmembrane region" description="Helical" evidence="1">
    <location>
        <begin position="162"/>
        <end position="182"/>
    </location>
</feature>
<gene>
    <name evidence="2" type="ORF">HINF_LOCUS15964</name>
</gene>
<dbReference type="Proteomes" id="UP001642409">
    <property type="component" value="Unassembled WGS sequence"/>
</dbReference>
<proteinExistence type="predicted"/>
<accession>A0ABP1HSP1</accession>
<dbReference type="EMBL" id="CAXDID020000039">
    <property type="protein sequence ID" value="CAL5998924.1"/>
    <property type="molecule type" value="Genomic_DNA"/>
</dbReference>
<name>A0ABP1HSP1_9EUKA</name>
<evidence type="ECO:0000256" key="1">
    <source>
        <dbReference type="SAM" id="Phobius"/>
    </source>
</evidence>
<feature type="transmembrane region" description="Helical" evidence="1">
    <location>
        <begin position="236"/>
        <end position="257"/>
    </location>
</feature>
<evidence type="ECO:0000313" key="3">
    <source>
        <dbReference type="Proteomes" id="UP001642409"/>
    </source>
</evidence>
<protein>
    <submittedName>
        <fullName evidence="2">Hypothetical_protein</fullName>
    </submittedName>
</protein>
<comment type="caution">
    <text evidence="2">The sequence shown here is derived from an EMBL/GenBank/DDBJ whole genome shotgun (WGS) entry which is preliminary data.</text>
</comment>
<keyword evidence="3" id="KW-1185">Reference proteome</keyword>
<keyword evidence="1" id="KW-1133">Transmembrane helix</keyword>
<keyword evidence="1" id="KW-0812">Transmembrane</keyword>
<reference evidence="2 3" key="1">
    <citation type="submission" date="2024-07" db="EMBL/GenBank/DDBJ databases">
        <authorList>
            <person name="Akdeniz Z."/>
        </authorList>
    </citation>
    <scope>NUCLEOTIDE SEQUENCE [LARGE SCALE GENOMIC DNA]</scope>
</reference>
<keyword evidence="1" id="KW-0472">Membrane</keyword>
<sequence>MQNSPTLSDQCQNVDSFISDLDACALDTSNLVKRQKFIKRNPLQQYITSSNQQTEQNELESIDLQINSIQTLEGTQNDNILSNCQPTSPTKIPTSAPKRYNSQQPVSLVVSSSQFCLSPYQQVTSNLAKISTIDNQAASSSQAQIDQLQQQERIINKYGNKLNIQVVQAIISTIMISIILGINTYVNFCYNSMYILVASVVINLVCLKYSDNILRIVIQIILGFAAKINFQSQLQTAYSVLILLNTALNLISLIYMLKYQQQKRKTQRTIQHKEDNTQSVIRPQMILQGATPNIANERYDIDFSSQDEAQTI</sequence>